<reference evidence="2 3" key="1">
    <citation type="submission" date="2020-12" db="EMBL/GenBank/DDBJ databases">
        <authorList>
            <person name="Shan Y."/>
        </authorList>
    </citation>
    <scope>NUCLEOTIDE SEQUENCE [LARGE SCALE GENOMIC DNA]</scope>
    <source>
        <strain evidence="3">csc3.9</strain>
    </source>
</reference>
<gene>
    <name evidence="2" type="ORF">I6N98_07645</name>
</gene>
<dbReference type="KEGG" id="snan:I6N98_07645"/>
<keyword evidence="3" id="KW-1185">Reference proteome</keyword>
<accession>A0A7T4R3B6</accession>
<evidence type="ECO:0000313" key="3">
    <source>
        <dbReference type="Proteomes" id="UP000596063"/>
    </source>
</evidence>
<dbReference type="Pfam" id="PF13591">
    <property type="entry name" value="MerR_2"/>
    <property type="match status" value="1"/>
</dbReference>
<keyword evidence="1" id="KW-0175">Coiled coil</keyword>
<dbReference type="Gene3D" id="1.10.1660.10">
    <property type="match status" value="1"/>
</dbReference>
<organism evidence="2 3">
    <name type="scientific">Spongiibacter nanhainus</name>
    <dbReference type="NCBI Taxonomy" id="2794344"/>
    <lineage>
        <taxon>Bacteria</taxon>
        <taxon>Pseudomonadati</taxon>
        <taxon>Pseudomonadota</taxon>
        <taxon>Gammaproteobacteria</taxon>
        <taxon>Cellvibrionales</taxon>
        <taxon>Spongiibacteraceae</taxon>
        <taxon>Spongiibacter</taxon>
    </lineage>
</organism>
<sequence length="97" mass="11375">MTQISFEQFCTLTDLSGELVIEIVNLGIVEPPGQRPQEWLFDSEMLCLVRRAERLHRQLEINWPGVALAMDLLDQLERSREENRVLRSQLQRLVELD</sequence>
<dbReference type="EMBL" id="CP066167">
    <property type="protein sequence ID" value="QQD19705.1"/>
    <property type="molecule type" value="Genomic_DNA"/>
</dbReference>
<proteinExistence type="predicted"/>
<feature type="coiled-coil region" evidence="1">
    <location>
        <begin position="69"/>
        <end position="96"/>
    </location>
</feature>
<protein>
    <submittedName>
        <fullName evidence="2">Chaperone modulatory protein CbpM</fullName>
    </submittedName>
</protein>
<dbReference type="AlphaFoldDB" id="A0A7T4R3B6"/>
<evidence type="ECO:0000313" key="2">
    <source>
        <dbReference type="EMBL" id="QQD19705.1"/>
    </source>
</evidence>
<dbReference type="Proteomes" id="UP000596063">
    <property type="component" value="Chromosome"/>
</dbReference>
<evidence type="ECO:0000256" key="1">
    <source>
        <dbReference type="SAM" id="Coils"/>
    </source>
</evidence>
<name>A0A7T4R3B6_9GAMM</name>